<dbReference type="AlphaFoldDB" id="A0A0N4WCJ8"/>
<organism evidence="3">
    <name type="scientific">Haemonchus placei</name>
    <name type="common">Barber's pole worm</name>
    <dbReference type="NCBI Taxonomy" id="6290"/>
    <lineage>
        <taxon>Eukaryota</taxon>
        <taxon>Metazoa</taxon>
        <taxon>Ecdysozoa</taxon>
        <taxon>Nematoda</taxon>
        <taxon>Chromadorea</taxon>
        <taxon>Rhabditida</taxon>
        <taxon>Rhabditina</taxon>
        <taxon>Rhabditomorpha</taxon>
        <taxon>Strongyloidea</taxon>
        <taxon>Trichostrongylidae</taxon>
        <taxon>Haemonchus</taxon>
    </lineage>
</organism>
<evidence type="ECO:0000313" key="2">
    <source>
        <dbReference type="Proteomes" id="UP000268014"/>
    </source>
</evidence>
<evidence type="ECO:0000313" key="1">
    <source>
        <dbReference type="EMBL" id="VDO34254.1"/>
    </source>
</evidence>
<keyword evidence="2" id="KW-1185">Reference proteome</keyword>
<dbReference type="WBParaSite" id="HPLM_0000824201-mRNA-1">
    <property type="protein sequence ID" value="HPLM_0000824201-mRNA-1"/>
    <property type="gene ID" value="HPLM_0000824201"/>
</dbReference>
<proteinExistence type="predicted"/>
<protein>
    <submittedName>
        <fullName evidence="1 3">Uncharacterized protein</fullName>
    </submittedName>
</protein>
<accession>A0A0N4WCJ8</accession>
<reference evidence="3" key="1">
    <citation type="submission" date="2017-02" db="UniProtKB">
        <authorList>
            <consortium name="WormBaseParasite"/>
        </authorList>
    </citation>
    <scope>IDENTIFICATION</scope>
</reference>
<dbReference type="EMBL" id="UZAF01016815">
    <property type="protein sequence ID" value="VDO34254.1"/>
    <property type="molecule type" value="Genomic_DNA"/>
</dbReference>
<evidence type="ECO:0000313" key="3">
    <source>
        <dbReference type="WBParaSite" id="HPLM_0000824201-mRNA-1"/>
    </source>
</evidence>
<name>A0A0N4WCJ8_HAEPC</name>
<dbReference type="Proteomes" id="UP000268014">
    <property type="component" value="Unassembled WGS sequence"/>
</dbReference>
<gene>
    <name evidence="1" type="ORF">HPLM_LOCUS8234</name>
</gene>
<sequence>MATTRPRFHHLILKLPWKSQERGVKELLTNVSRRPMSAAHQLASTALEDSDIKPNYYARPSLLDLDSTT</sequence>
<reference evidence="1 2" key="2">
    <citation type="submission" date="2018-11" db="EMBL/GenBank/DDBJ databases">
        <authorList>
            <consortium name="Pathogen Informatics"/>
        </authorList>
    </citation>
    <scope>NUCLEOTIDE SEQUENCE [LARGE SCALE GENOMIC DNA]</scope>
    <source>
        <strain evidence="1 2">MHpl1</strain>
    </source>
</reference>